<accession>A0A0F9Q9P9</accession>
<name>A0A0F9Q9P9_9ZZZZ</name>
<evidence type="ECO:0000313" key="1">
    <source>
        <dbReference type="EMBL" id="KKN40690.1"/>
    </source>
</evidence>
<dbReference type="Gene3D" id="1.10.10.10">
    <property type="entry name" value="Winged helix-like DNA-binding domain superfamily/Winged helix DNA-binding domain"/>
    <property type="match status" value="1"/>
</dbReference>
<gene>
    <name evidence="1" type="ORF">LCGC14_0730740</name>
</gene>
<proteinExistence type="predicted"/>
<dbReference type="InterPro" id="IPR036390">
    <property type="entry name" value="WH_DNA-bd_sf"/>
</dbReference>
<reference evidence="1" key="1">
    <citation type="journal article" date="2015" name="Nature">
        <title>Complex archaea that bridge the gap between prokaryotes and eukaryotes.</title>
        <authorList>
            <person name="Spang A."/>
            <person name="Saw J.H."/>
            <person name="Jorgensen S.L."/>
            <person name="Zaremba-Niedzwiedzka K."/>
            <person name="Martijn J."/>
            <person name="Lind A.E."/>
            <person name="van Eijk R."/>
            <person name="Schleper C."/>
            <person name="Guy L."/>
            <person name="Ettema T.J."/>
        </authorList>
    </citation>
    <scope>NUCLEOTIDE SEQUENCE</scope>
</reference>
<comment type="caution">
    <text evidence="1">The sequence shown here is derived from an EMBL/GenBank/DDBJ whole genome shotgun (WGS) entry which is preliminary data.</text>
</comment>
<dbReference type="AlphaFoldDB" id="A0A0F9Q9P9"/>
<dbReference type="SUPFAM" id="SSF46785">
    <property type="entry name" value="Winged helix' DNA-binding domain"/>
    <property type="match status" value="1"/>
</dbReference>
<sequence length="84" mass="9415">MPYKLTFQGELALTVRGTASEPDLTPLQYEILEYLFEKGYRDTYVRASEVANALGHHPQAVSGSLYSLFAGNFVVKGIEEIESW</sequence>
<dbReference type="InterPro" id="IPR036388">
    <property type="entry name" value="WH-like_DNA-bd_sf"/>
</dbReference>
<dbReference type="EMBL" id="LAZR01001689">
    <property type="protein sequence ID" value="KKN40690.1"/>
    <property type="molecule type" value="Genomic_DNA"/>
</dbReference>
<organism evidence="1">
    <name type="scientific">marine sediment metagenome</name>
    <dbReference type="NCBI Taxonomy" id="412755"/>
    <lineage>
        <taxon>unclassified sequences</taxon>
        <taxon>metagenomes</taxon>
        <taxon>ecological metagenomes</taxon>
    </lineage>
</organism>
<protein>
    <submittedName>
        <fullName evidence="1">Uncharacterized protein</fullName>
    </submittedName>
</protein>